<dbReference type="Pfam" id="PF00512">
    <property type="entry name" value="HisKA"/>
    <property type="match status" value="1"/>
</dbReference>
<keyword evidence="4" id="KW-1003">Cell membrane</keyword>
<evidence type="ECO:0000313" key="18">
    <source>
        <dbReference type="Proteomes" id="UP000243859"/>
    </source>
</evidence>
<dbReference type="Gene3D" id="1.20.120.160">
    <property type="entry name" value="HPT domain"/>
    <property type="match status" value="1"/>
</dbReference>
<keyword evidence="9 17" id="KW-0418">Kinase</keyword>
<dbReference type="InterPro" id="IPR036641">
    <property type="entry name" value="HPT_dom_sf"/>
</dbReference>
<dbReference type="SUPFAM" id="SSF52172">
    <property type="entry name" value="CheY-like"/>
    <property type="match status" value="1"/>
</dbReference>
<dbReference type="PANTHER" id="PTHR43047:SF72">
    <property type="entry name" value="OSMOSENSING HISTIDINE PROTEIN KINASE SLN1"/>
    <property type="match status" value="1"/>
</dbReference>
<dbReference type="GO" id="GO:0005886">
    <property type="term" value="C:plasma membrane"/>
    <property type="evidence" value="ECO:0007669"/>
    <property type="project" value="UniProtKB-SubCell"/>
</dbReference>
<feature type="modified residue" description="4-aspartylphosphate" evidence="14">
    <location>
        <position position="596"/>
    </location>
</feature>
<dbReference type="Pfam" id="PF01627">
    <property type="entry name" value="Hpt"/>
    <property type="match status" value="1"/>
</dbReference>
<dbReference type="AlphaFoldDB" id="A0A2T5BPN8"/>
<evidence type="ECO:0000256" key="1">
    <source>
        <dbReference type="ARBA" id="ARBA00000085"/>
    </source>
</evidence>
<comment type="subcellular location">
    <subcellularLocation>
        <location evidence="2">Cell inner membrane</location>
        <topology evidence="2">Multi-pass membrane protein</topology>
    </subcellularLocation>
</comment>
<evidence type="ECO:0000256" key="2">
    <source>
        <dbReference type="ARBA" id="ARBA00004429"/>
    </source>
</evidence>
<dbReference type="PANTHER" id="PTHR43047">
    <property type="entry name" value="TWO-COMPONENT HISTIDINE PROTEIN KINASE"/>
    <property type="match status" value="1"/>
</dbReference>
<dbReference type="PROSITE" id="PS50110">
    <property type="entry name" value="RESPONSE_REGULATORY"/>
    <property type="match status" value="1"/>
</dbReference>
<dbReference type="InterPro" id="IPR011006">
    <property type="entry name" value="CheY-like_superfamily"/>
</dbReference>
<evidence type="ECO:0000256" key="7">
    <source>
        <dbReference type="ARBA" id="ARBA00022679"/>
    </source>
</evidence>
<evidence type="ECO:0000256" key="3">
    <source>
        <dbReference type="ARBA" id="ARBA00012438"/>
    </source>
</evidence>
<keyword evidence="6 14" id="KW-0597">Phosphoprotein</keyword>
<dbReference type="SUPFAM" id="SSF55874">
    <property type="entry name" value="ATPase domain of HSP90 chaperone/DNA topoisomerase II/histidine kinase"/>
    <property type="match status" value="1"/>
</dbReference>
<dbReference type="OrthoDB" id="9801651at2"/>
<dbReference type="InterPro" id="IPR004358">
    <property type="entry name" value="Sig_transdc_His_kin-like_C"/>
</dbReference>
<keyword evidence="10" id="KW-0547">Nucleotide-binding</keyword>
<dbReference type="SUPFAM" id="SSF47384">
    <property type="entry name" value="Homodimeric domain of signal transducing histidine kinase"/>
    <property type="match status" value="1"/>
</dbReference>
<dbReference type="InterPro" id="IPR008207">
    <property type="entry name" value="Sig_transdc_His_kin_Hpt_dom"/>
</dbReference>
<keyword evidence="13" id="KW-0472">Membrane</keyword>
<dbReference type="SMART" id="SM00388">
    <property type="entry name" value="HisKA"/>
    <property type="match status" value="1"/>
</dbReference>
<evidence type="ECO:0000259" key="16">
    <source>
        <dbReference type="PROSITE" id="PS50110"/>
    </source>
</evidence>
<dbReference type="EC" id="2.7.13.3" evidence="3"/>
<keyword evidence="5" id="KW-0997">Cell inner membrane</keyword>
<dbReference type="InterPro" id="IPR036890">
    <property type="entry name" value="HATPase_C_sf"/>
</dbReference>
<dbReference type="Pfam" id="PF02518">
    <property type="entry name" value="HATPase_c"/>
    <property type="match status" value="1"/>
</dbReference>
<name>A0A2T5BPN8_9RHOB</name>
<comment type="catalytic activity">
    <reaction evidence="1">
        <text>ATP + protein L-histidine = ADP + protein N-phospho-L-histidine.</text>
        <dbReference type="EC" id="2.7.13.3"/>
    </reaction>
</comment>
<evidence type="ECO:0000256" key="11">
    <source>
        <dbReference type="ARBA" id="ARBA00022989"/>
    </source>
</evidence>
<feature type="domain" description="Response regulatory" evidence="16">
    <location>
        <begin position="547"/>
        <end position="663"/>
    </location>
</feature>
<organism evidence="17 18">
    <name type="scientific">Rhodovulum imhoffii</name>
    <dbReference type="NCBI Taxonomy" id="365340"/>
    <lineage>
        <taxon>Bacteria</taxon>
        <taxon>Pseudomonadati</taxon>
        <taxon>Pseudomonadota</taxon>
        <taxon>Alphaproteobacteria</taxon>
        <taxon>Rhodobacterales</taxon>
        <taxon>Paracoccaceae</taxon>
        <taxon>Rhodovulum</taxon>
    </lineage>
</organism>
<accession>A0A2T5BPN8</accession>
<keyword evidence="18" id="KW-1185">Reference proteome</keyword>
<gene>
    <name evidence="17" type="ORF">C8N32_11937</name>
</gene>
<dbReference type="CDD" id="cd00082">
    <property type="entry name" value="HisKA"/>
    <property type="match status" value="1"/>
</dbReference>
<dbReference type="SUPFAM" id="SSF47226">
    <property type="entry name" value="Histidine-containing phosphotransfer domain, HPT domain"/>
    <property type="match status" value="1"/>
</dbReference>
<protein>
    <recommendedName>
        <fullName evidence="3">histidine kinase</fullName>
        <ecNumber evidence="3">2.7.13.3</ecNumber>
    </recommendedName>
</protein>
<keyword evidence="11" id="KW-1133">Transmembrane helix</keyword>
<dbReference type="CDD" id="cd00156">
    <property type="entry name" value="REC"/>
    <property type="match status" value="1"/>
</dbReference>
<dbReference type="PRINTS" id="PR00344">
    <property type="entry name" value="BCTRLSENSOR"/>
</dbReference>
<keyword evidence="10" id="KW-0067">ATP-binding</keyword>
<dbReference type="InterPro" id="IPR036097">
    <property type="entry name" value="HisK_dim/P_sf"/>
</dbReference>
<keyword evidence="8" id="KW-0812">Transmembrane</keyword>
<dbReference type="Pfam" id="PF00072">
    <property type="entry name" value="Response_reg"/>
    <property type="match status" value="1"/>
</dbReference>
<dbReference type="GO" id="GO:0000155">
    <property type="term" value="F:phosphorelay sensor kinase activity"/>
    <property type="evidence" value="ECO:0007669"/>
    <property type="project" value="InterPro"/>
</dbReference>
<evidence type="ECO:0000256" key="10">
    <source>
        <dbReference type="ARBA" id="ARBA00022840"/>
    </source>
</evidence>
<dbReference type="Gene3D" id="3.30.565.10">
    <property type="entry name" value="Histidine kinase-like ATPase, C-terminal domain"/>
    <property type="match status" value="1"/>
</dbReference>
<dbReference type="RefSeq" id="WP_107893323.1">
    <property type="nucleotide sequence ID" value="NZ_NHSI01000019.1"/>
</dbReference>
<reference evidence="17 18" key="1">
    <citation type="submission" date="2018-04" db="EMBL/GenBank/DDBJ databases">
        <title>Genomic Encyclopedia of Archaeal and Bacterial Type Strains, Phase II (KMG-II): from individual species to whole genera.</title>
        <authorList>
            <person name="Goeker M."/>
        </authorList>
    </citation>
    <scope>NUCLEOTIDE SEQUENCE [LARGE SCALE GENOMIC DNA]</scope>
    <source>
        <strain evidence="17 18">DSM 18064</strain>
    </source>
</reference>
<evidence type="ECO:0000256" key="9">
    <source>
        <dbReference type="ARBA" id="ARBA00022777"/>
    </source>
</evidence>
<evidence type="ECO:0000256" key="13">
    <source>
        <dbReference type="ARBA" id="ARBA00023136"/>
    </source>
</evidence>
<sequence length="775" mass="85645">MSASIKASPSGASAKIPALTAYLEQVTDQLLHQSILFAKRNAYAPFTTTIRAAWLEAILSLNEAILGYLGHDRPNTSGPLATVDYARDPRLARMRQIARQHRSQGVSLQLYLGLFKHFRRVYLDALSKSATIGTDALLQQVRDFFDESELSIVADWTTTGDNQRLRELQDRTRRLILEKDRYFAIFESLRNPALLLDRHRAIVHGNHAAVELFVDGTEVGDSIYLRSRKTLRSRMTARLGDALKLDEGAEKTLWIDTLAGRRCFDLRLRVLHDAVENIPLGYLLQLYDVTAHRHATETAQRAERQMSRFLATMSHEIRTPLHSVLGAAELLRRGDRNGQESYLDVIQSAGQSLLQTLNNVLDYSKLESGLPEPRPADTDLLAALETLCAIASVGPDAARSSVSLEIARDVPTHVRIDWAMVRQVLTNLVTNALRHDQGGGVKLRVARTQERLRFEVADHGPGLPECEARALFLPFSETSPRHTAEGGAGLGLAISRELVRAMGGQIGFSNTGIGAVVWFDVPCTPVLNDRDDSTPPQTAPHGRRGWRCLLIDDDRIGAIISSHHLQRIGFETDHAGSLAEARKALETSHYDAFVIDYLLPDGKGPDFVRDLRSGNAGACARVVGLTANVEALRASADLGEDFDVILAKPADGATLAQALLPFAAKPVRNSPPGRSNLDGLSGETISAMAKAFITQWESFRIRLRQDTHRKELGDIAHRLAGSSAQLGLHDLEHLLNELERRCETDPSDIADVVNRLDYPVTDWLQWHEANFGCDP</sequence>
<dbReference type="GO" id="GO:0009927">
    <property type="term" value="F:histidine phosphotransfer kinase activity"/>
    <property type="evidence" value="ECO:0007669"/>
    <property type="project" value="TreeGrafter"/>
</dbReference>
<evidence type="ECO:0000256" key="4">
    <source>
        <dbReference type="ARBA" id="ARBA00022475"/>
    </source>
</evidence>
<dbReference type="InterPro" id="IPR003594">
    <property type="entry name" value="HATPase_dom"/>
</dbReference>
<dbReference type="InterPro" id="IPR001789">
    <property type="entry name" value="Sig_transdc_resp-reg_receiver"/>
</dbReference>
<evidence type="ECO:0000259" key="15">
    <source>
        <dbReference type="PROSITE" id="PS50109"/>
    </source>
</evidence>
<dbReference type="Gene3D" id="1.10.287.130">
    <property type="match status" value="1"/>
</dbReference>
<evidence type="ECO:0000256" key="6">
    <source>
        <dbReference type="ARBA" id="ARBA00022553"/>
    </source>
</evidence>
<dbReference type="PROSITE" id="PS50109">
    <property type="entry name" value="HIS_KIN"/>
    <property type="match status" value="1"/>
</dbReference>
<dbReference type="SMART" id="SM00387">
    <property type="entry name" value="HATPase_c"/>
    <property type="match status" value="1"/>
</dbReference>
<proteinExistence type="predicted"/>
<evidence type="ECO:0000256" key="14">
    <source>
        <dbReference type="PROSITE-ProRule" id="PRU00169"/>
    </source>
</evidence>
<dbReference type="SMART" id="SM00448">
    <property type="entry name" value="REC"/>
    <property type="match status" value="1"/>
</dbReference>
<evidence type="ECO:0000256" key="12">
    <source>
        <dbReference type="ARBA" id="ARBA00023012"/>
    </source>
</evidence>
<dbReference type="EMBL" id="QAAA01000019">
    <property type="protein sequence ID" value="PTN00979.1"/>
    <property type="molecule type" value="Genomic_DNA"/>
</dbReference>
<dbReference type="InterPro" id="IPR003661">
    <property type="entry name" value="HisK_dim/P_dom"/>
</dbReference>
<comment type="caution">
    <text evidence="17">The sequence shown here is derived from an EMBL/GenBank/DDBJ whole genome shotgun (WGS) entry which is preliminary data.</text>
</comment>
<dbReference type="InterPro" id="IPR005467">
    <property type="entry name" value="His_kinase_dom"/>
</dbReference>
<feature type="domain" description="Histidine kinase" evidence="15">
    <location>
        <begin position="312"/>
        <end position="525"/>
    </location>
</feature>
<evidence type="ECO:0000313" key="17">
    <source>
        <dbReference type="EMBL" id="PTN00979.1"/>
    </source>
</evidence>
<dbReference type="Gene3D" id="3.40.50.2300">
    <property type="match status" value="1"/>
</dbReference>
<evidence type="ECO:0000256" key="8">
    <source>
        <dbReference type="ARBA" id="ARBA00022692"/>
    </source>
</evidence>
<keyword evidence="7" id="KW-0808">Transferase</keyword>
<dbReference type="Proteomes" id="UP000243859">
    <property type="component" value="Unassembled WGS sequence"/>
</dbReference>
<evidence type="ECO:0000256" key="5">
    <source>
        <dbReference type="ARBA" id="ARBA00022519"/>
    </source>
</evidence>
<keyword evidence="12" id="KW-0902">Two-component regulatory system</keyword>